<dbReference type="OrthoDB" id="1748430at2759"/>
<keyword evidence="1" id="KW-0862">Zinc</keyword>
<dbReference type="PANTHER" id="PTHR33710">
    <property type="entry name" value="BNAC02G09200D PROTEIN"/>
    <property type="match status" value="1"/>
</dbReference>
<feature type="domain" description="CCHC-type" evidence="2">
    <location>
        <begin position="72"/>
        <end position="85"/>
    </location>
</feature>
<evidence type="ECO:0000259" key="2">
    <source>
        <dbReference type="PROSITE" id="PS50158"/>
    </source>
</evidence>
<evidence type="ECO:0000256" key="1">
    <source>
        <dbReference type="PROSITE-ProRule" id="PRU00047"/>
    </source>
</evidence>
<name>A0A9Q0JKQ5_9ROSI</name>
<dbReference type="Pfam" id="PF14392">
    <property type="entry name" value="zf-CCHC_4"/>
    <property type="match status" value="1"/>
</dbReference>
<organism evidence="3 4">
    <name type="scientific">Turnera subulata</name>
    <dbReference type="NCBI Taxonomy" id="218843"/>
    <lineage>
        <taxon>Eukaryota</taxon>
        <taxon>Viridiplantae</taxon>
        <taxon>Streptophyta</taxon>
        <taxon>Embryophyta</taxon>
        <taxon>Tracheophyta</taxon>
        <taxon>Spermatophyta</taxon>
        <taxon>Magnoliopsida</taxon>
        <taxon>eudicotyledons</taxon>
        <taxon>Gunneridae</taxon>
        <taxon>Pentapetalae</taxon>
        <taxon>rosids</taxon>
        <taxon>fabids</taxon>
        <taxon>Malpighiales</taxon>
        <taxon>Passifloraceae</taxon>
        <taxon>Turnera</taxon>
    </lineage>
</organism>
<gene>
    <name evidence="3" type="ORF">Tsubulata_012559</name>
</gene>
<dbReference type="EMBL" id="JAKUCV010001470">
    <property type="protein sequence ID" value="KAJ4846241.1"/>
    <property type="molecule type" value="Genomic_DNA"/>
</dbReference>
<dbReference type="GO" id="GO:0008270">
    <property type="term" value="F:zinc ion binding"/>
    <property type="evidence" value="ECO:0007669"/>
    <property type="project" value="UniProtKB-KW"/>
</dbReference>
<dbReference type="InterPro" id="IPR036875">
    <property type="entry name" value="Znf_CCHC_sf"/>
</dbReference>
<dbReference type="InterPro" id="IPR001878">
    <property type="entry name" value="Znf_CCHC"/>
</dbReference>
<dbReference type="AlphaFoldDB" id="A0A9Q0JKQ5"/>
<evidence type="ECO:0000313" key="3">
    <source>
        <dbReference type="EMBL" id="KAJ4846241.1"/>
    </source>
</evidence>
<sequence length="420" mass="46414">MGEENCASIASMVGELVRADFTAPNGVHYSSYMWLEMTVLVDEPLVPGFLNEREDGEEVWVQFKYDKLPDICYRCGRMGHIQKACSHPASKYSVKYLMAMRAMKAEHWVRRGVAKAGDAGKAMKSLKRGTDQQDEGEPSAKVARVAKACGGKCDELINAAEYLERESVASGQRLAALLLVGGLEESKVQVVCDSLGIGVPDVNKVLRQELLHLSKLSDGKLVGADSEVLKPSKPAKIKVVHQLAEQQTSEIAQHLSGMLVSGLVPSVQKRKISILAGPTPTKKTKTTSAQGYKYTWDNGREYGGNVKLRLDRVLCSLSWQRLFHGAKLVHLQTFRFDHLPLKLLLREPSVGYVSRGRGQGKFEEHWLRDNRCEEIVLENEALGQGHTWKHPTPDKESNKEVGACIMATGYGGSEKREEGA</sequence>
<evidence type="ECO:0000313" key="4">
    <source>
        <dbReference type="Proteomes" id="UP001141552"/>
    </source>
</evidence>
<reference evidence="3" key="1">
    <citation type="submission" date="2022-02" db="EMBL/GenBank/DDBJ databases">
        <authorList>
            <person name="Henning P.M."/>
            <person name="McCubbin A.G."/>
            <person name="Shore J.S."/>
        </authorList>
    </citation>
    <scope>NUCLEOTIDE SEQUENCE</scope>
    <source>
        <strain evidence="3">F60SS</strain>
        <tissue evidence="3">Leaves</tissue>
    </source>
</reference>
<dbReference type="Proteomes" id="UP001141552">
    <property type="component" value="Unassembled WGS sequence"/>
</dbReference>
<comment type="caution">
    <text evidence="3">The sequence shown here is derived from an EMBL/GenBank/DDBJ whole genome shotgun (WGS) entry which is preliminary data.</text>
</comment>
<keyword evidence="1" id="KW-0479">Metal-binding</keyword>
<dbReference type="InterPro" id="IPR025836">
    <property type="entry name" value="Zn_knuckle_CX2CX4HX4C"/>
</dbReference>
<protein>
    <recommendedName>
        <fullName evidence="2">CCHC-type domain-containing protein</fullName>
    </recommendedName>
</protein>
<proteinExistence type="predicted"/>
<keyword evidence="4" id="KW-1185">Reference proteome</keyword>
<dbReference type="PANTHER" id="PTHR33710:SF71">
    <property type="entry name" value="ENDONUCLEASE_EXONUCLEASE_PHOSPHATASE DOMAIN-CONTAINING PROTEIN"/>
    <property type="match status" value="1"/>
</dbReference>
<dbReference type="GO" id="GO:0003676">
    <property type="term" value="F:nucleic acid binding"/>
    <property type="evidence" value="ECO:0007669"/>
    <property type="project" value="InterPro"/>
</dbReference>
<keyword evidence="1" id="KW-0863">Zinc-finger</keyword>
<reference evidence="3" key="2">
    <citation type="journal article" date="2023" name="Plants (Basel)">
        <title>Annotation of the Turnera subulata (Passifloraceae) Draft Genome Reveals the S-Locus Evolved after the Divergence of Turneroideae from Passifloroideae in a Stepwise Manner.</title>
        <authorList>
            <person name="Henning P.M."/>
            <person name="Roalson E.H."/>
            <person name="Mir W."/>
            <person name="McCubbin A.G."/>
            <person name="Shore J.S."/>
        </authorList>
    </citation>
    <scope>NUCLEOTIDE SEQUENCE</scope>
    <source>
        <strain evidence="3">F60SS</strain>
    </source>
</reference>
<dbReference type="SUPFAM" id="SSF57756">
    <property type="entry name" value="Retrovirus zinc finger-like domains"/>
    <property type="match status" value="1"/>
</dbReference>
<accession>A0A9Q0JKQ5</accession>
<dbReference type="PROSITE" id="PS50158">
    <property type="entry name" value="ZF_CCHC"/>
    <property type="match status" value="1"/>
</dbReference>